<feature type="transmembrane region" description="Helical" evidence="9">
    <location>
        <begin position="43"/>
        <end position="66"/>
    </location>
</feature>
<comment type="caution">
    <text evidence="10">The sequence shown here is derived from an EMBL/GenBank/DDBJ whole genome shotgun (WGS) entry which is preliminary data.</text>
</comment>
<proteinExistence type="inferred from homology"/>
<feature type="region of interest" description="Disordered" evidence="8">
    <location>
        <begin position="1"/>
        <end position="29"/>
    </location>
</feature>
<organism evidence="10 11">
    <name type="scientific">Gulosibacter bifidus</name>
    <dbReference type="NCBI Taxonomy" id="272239"/>
    <lineage>
        <taxon>Bacteria</taxon>
        <taxon>Bacillati</taxon>
        <taxon>Actinomycetota</taxon>
        <taxon>Actinomycetes</taxon>
        <taxon>Micrococcales</taxon>
        <taxon>Microbacteriaceae</taxon>
        <taxon>Gulosibacter</taxon>
    </lineage>
</organism>
<feature type="transmembrane region" description="Helical" evidence="9">
    <location>
        <begin position="170"/>
        <end position="188"/>
    </location>
</feature>
<feature type="transmembrane region" description="Helical" evidence="9">
    <location>
        <begin position="215"/>
        <end position="232"/>
    </location>
</feature>
<accession>A0ABW5RFL3</accession>
<feature type="compositionally biased region" description="Basic and acidic residues" evidence="8">
    <location>
        <begin position="14"/>
        <end position="29"/>
    </location>
</feature>
<feature type="transmembrane region" description="Helical" evidence="9">
    <location>
        <begin position="142"/>
        <end position="163"/>
    </location>
</feature>
<evidence type="ECO:0000256" key="7">
    <source>
        <dbReference type="ARBA" id="ARBA00023136"/>
    </source>
</evidence>
<sequence length="353" mass="38940">MNLSRSSRSSVHTPKRDREQRRAARNSAERASEFQQRNLRRDIWLIVILAVLVAAAIAMYVAYGVVGNIEYVMQRRLASVSALAIVAIAIGVSTTLFQTITANRLLTPSIMGFDALYVLLQTILVWATGMTGAAMFGVVGQFWLEVGAMVGFSVLLYGWLLSANTRVHKLLLIGVVFGMLFRGVSTFFQRLLDPDAFAVLQNTFFASFTDIDKELVPVAAALTFAGVCLAWFDRKRLDVMSLGVPIATNLGINPRFMRVRILATVALLVSVSTALVGPVTFFGLIVVHLAYRMIRVSRHAFLLPAASLIGMFALIFGQVLVERVFKLDITLSIIIEFLGGLLFLVLVLRRKPL</sequence>
<reference evidence="11" key="1">
    <citation type="journal article" date="2019" name="Int. J. Syst. Evol. Microbiol.">
        <title>The Global Catalogue of Microorganisms (GCM) 10K type strain sequencing project: providing services to taxonomists for standard genome sequencing and annotation.</title>
        <authorList>
            <consortium name="The Broad Institute Genomics Platform"/>
            <consortium name="The Broad Institute Genome Sequencing Center for Infectious Disease"/>
            <person name="Wu L."/>
            <person name="Ma J."/>
        </authorList>
    </citation>
    <scope>NUCLEOTIDE SEQUENCE [LARGE SCALE GENOMIC DNA]</scope>
    <source>
        <strain evidence="11">TISTR 1511</strain>
    </source>
</reference>
<dbReference type="InterPro" id="IPR000522">
    <property type="entry name" value="ABC_transptr_permease_BtuC"/>
</dbReference>
<dbReference type="EMBL" id="JBHUNF010000001">
    <property type="protein sequence ID" value="MFD2673877.1"/>
    <property type="molecule type" value="Genomic_DNA"/>
</dbReference>
<protein>
    <submittedName>
        <fullName evidence="10">Iron chelate uptake ABC transporter family permease subunit</fullName>
    </submittedName>
</protein>
<evidence type="ECO:0000313" key="11">
    <source>
        <dbReference type="Proteomes" id="UP001597453"/>
    </source>
</evidence>
<comment type="subcellular location">
    <subcellularLocation>
        <location evidence="1">Cell membrane</location>
        <topology evidence="1">Multi-pass membrane protein</topology>
    </subcellularLocation>
</comment>
<dbReference type="Gene3D" id="1.10.3470.10">
    <property type="entry name" value="ABC transporter involved in vitamin B12 uptake, BtuC"/>
    <property type="match status" value="1"/>
</dbReference>
<feature type="transmembrane region" description="Helical" evidence="9">
    <location>
        <begin position="327"/>
        <end position="348"/>
    </location>
</feature>
<keyword evidence="5 9" id="KW-0812">Transmembrane</keyword>
<name>A0ABW5RFL3_9MICO</name>
<feature type="transmembrane region" description="Helical" evidence="9">
    <location>
        <begin position="301"/>
        <end position="321"/>
    </location>
</feature>
<keyword evidence="3" id="KW-0813">Transport</keyword>
<feature type="transmembrane region" description="Helical" evidence="9">
    <location>
        <begin position="78"/>
        <end position="103"/>
    </location>
</feature>
<dbReference type="RefSeq" id="WP_083524390.1">
    <property type="nucleotide sequence ID" value="NZ_JBHUNF010000001.1"/>
</dbReference>
<evidence type="ECO:0000256" key="2">
    <source>
        <dbReference type="ARBA" id="ARBA00007935"/>
    </source>
</evidence>
<evidence type="ECO:0000256" key="6">
    <source>
        <dbReference type="ARBA" id="ARBA00022989"/>
    </source>
</evidence>
<dbReference type="SUPFAM" id="SSF81345">
    <property type="entry name" value="ABC transporter involved in vitamin B12 uptake, BtuC"/>
    <property type="match status" value="1"/>
</dbReference>
<comment type="similarity">
    <text evidence="2">Belongs to the binding-protein-dependent transport system permease family. FecCD subfamily.</text>
</comment>
<evidence type="ECO:0000256" key="3">
    <source>
        <dbReference type="ARBA" id="ARBA00022448"/>
    </source>
</evidence>
<dbReference type="CDD" id="cd06550">
    <property type="entry name" value="TM_ABC_iron-siderophores_like"/>
    <property type="match status" value="1"/>
</dbReference>
<feature type="compositionally biased region" description="Polar residues" evidence="8">
    <location>
        <begin position="1"/>
        <end position="12"/>
    </location>
</feature>
<feature type="transmembrane region" description="Helical" evidence="9">
    <location>
        <begin position="262"/>
        <end position="289"/>
    </location>
</feature>
<evidence type="ECO:0000313" key="10">
    <source>
        <dbReference type="EMBL" id="MFD2673877.1"/>
    </source>
</evidence>
<keyword evidence="4" id="KW-1003">Cell membrane</keyword>
<dbReference type="Proteomes" id="UP001597453">
    <property type="component" value="Unassembled WGS sequence"/>
</dbReference>
<dbReference type="PANTHER" id="PTHR30472:SF19">
    <property type="entry name" value="PETROBACTIN IMPORT SYSTEM PERMEASE PROTEIN YCLO"/>
    <property type="match status" value="1"/>
</dbReference>
<keyword evidence="11" id="KW-1185">Reference proteome</keyword>
<keyword evidence="6 9" id="KW-1133">Transmembrane helix</keyword>
<dbReference type="InterPro" id="IPR037294">
    <property type="entry name" value="ABC_BtuC-like"/>
</dbReference>
<evidence type="ECO:0000256" key="8">
    <source>
        <dbReference type="SAM" id="MobiDB-lite"/>
    </source>
</evidence>
<evidence type="ECO:0000256" key="5">
    <source>
        <dbReference type="ARBA" id="ARBA00022692"/>
    </source>
</evidence>
<evidence type="ECO:0000256" key="4">
    <source>
        <dbReference type="ARBA" id="ARBA00022475"/>
    </source>
</evidence>
<evidence type="ECO:0000256" key="9">
    <source>
        <dbReference type="SAM" id="Phobius"/>
    </source>
</evidence>
<feature type="transmembrane region" description="Helical" evidence="9">
    <location>
        <begin position="115"/>
        <end position="136"/>
    </location>
</feature>
<keyword evidence="7 9" id="KW-0472">Membrane</keyword>
<evidence type="ECO:0000256" key="1">
    <source>
        <dbReference type="ARBA" id="ARBA00004651"/>
    </source>
</evidence>
<dbReference type="PANTHER" id="PTHR30472">
    <property type="entry name" value="FERRIC ENTEROBACTIN TRANSPORT SYSTEM PERMEASE PROTEIN"/>
    <property type="match status" value="1"/>
</dbReference>
<dbReference type="Pfam" id="PF01032">
    <property type="entry name" value="FecCD"/>
    <property type="match status" value="1"/>
</dbReference>
<gene>
    <name evidence="10" type="ORF">ACFSUQ_00950</name>
</gene>